<evidence type="ECO:0000313" key="9">
    <source>
        <dbReference type="EMBL" id="KIK39011.1"/>
    </source>
</evidence>
<dbReference type="HOGENOM" id="CLU_025286_0_0_1"/>
<evidence type="ECO:0000256" key="4">
    <source>
        <dbReference type="ARBA" id="ARBA00022723"/>
    </source>
</evidence>
<dbReference type="InterPro" id="IPR045175">
    <property type="entry name" value="M28_fam"/>
</dbReference>
<keyword evidence="10" id="KW-1185">Reference proteome</keyword>
<protein>
    <recommendedName>
        <fullName evidence="7">Peptide hydrolase</fullName>
        <ecNumber evidence="7">3.4.-.-</ecNumber>
    </recommendedName>
</protein>
<dbReference type="GO" id="GO:0008235">
    <property type="term" value="F:metalloexopeptidase activity"/>
    <property type="evidence" value="ECO:0007669"/>
    <property type="project" value="InterPro"/>
</dbReference>
<proteinExistence type="inferred from homology"/>
<dbReference type="GO" id="GO:0006508">
    <property type="term" value="P:proteolysis"/>
    <property type="evidence" value="ECO:0007669"/>
    <property type="project" value="UniProtKB-KW"/>
</dbReference>
<evidence type="ECO:0000256" key="7">
    <source>
        <dbReference type="RuleBase" id="RU361240"/>
    </source>
</evidence>
<reference evidence="9 10" key="1">
    <citation type="submission" date="2014-04" db="EMBL/GenBank/DDBJ databases">
        <authorList>
            <consortium name="DOE Joint Genome Institute"/>
            <person name="Kuo A."/>
            <person name="Ruytinx J."/>
            <person name="Rineau F."/>
            <person name="Colpaert J."/>
            <person name="Kohler A."/>
            <person name="Nagy L.G."/>
            <person name="Floudas D."/>
            <person name="Copeland A."/>
            <person name="Barry K.W."/>
            <person name="Cichocki N."/>
            <person name="Veneault-Fourrey C."/>
            <person name="LaButti K."/>
            <person name="Lindquist E.A."/>
            <person name="Lipzen A."/>
            <person name="Lundell T."/>
            <person name="Morin E."/>
            <person name="Murat C."/>
            <person name="Sun H."/>
            <person name="Tunlid A."/>
            <person name="Henrissat B."/>
            <person name="Grigoriev I.V."/>
            <person name="Hibbett D.S."/>
            <person name="Martin F."/>
            <person name="Nordberg H.P."/>
            <person name="Cantor M.N."/>
            <person name="Hua S.X."/>
        </authorList>
    </citation>
    <scope>NUCLEOTIDE SEQUENCE [LARGE SCALE GENOMIC DNA]</scope>
    <source>
        <strain evidence="9 10">UH-Slu-Lm8-n1</strain>
    </source>
</reference>
<dbReference type="PANTHER" id="PTHR12147">
    <property type="entry name" value="METALLOPEPTIDASE M28 FAMILY MEMBER"/>
    <property type="match status" value="1"/>
</dbReference>
<dbReference type="EC" id="3.4.-.-" evidence="7"/>
<dbReference type="STRING" id="930992.A0A0D0AB90"/>
<dbReference type="OrthoDB" id="10013407at2759"/>
<dbReference type="InParanoid" id="A0A0D0AB90"/>
<accession>A0A0D0AB90</accession>
<name>A0A0D0AB90_9AGAM</name>
<gene>
    <name evidence="9" type="ORF">CY34DRAFT_361433</name>
</gene>
<dbReference type="Proteomes" id="UP000054485">
    <property type="component" value="Unassembled WGS sequence"/>
</dbReference>
<comment type="cofactor">
    <cofactor evidence="1">
        <name>Zn(2+)</name>
        <dbReference type="ChEBI" id="CHEBI:29105"/>
    </cofactor>
</comment>
<dbReference type="GO" id="GO:0046872">
    <property type="term" value="F:metal ion binding"/>
    <property type="evidence" value="ECO:0007669"/>
    <property type="project" value="UniProtKB-KW"/>
</dbReference>
<evidence type="ECO:0000259" key="8">
    <source>
        <dbReference type="Pfam" id="PF04389"/>
    </source>
</evidence>
<dbReference type="AlphaFoldDB" id="A0A0D0AB90"/>
<organism evidence="9 10">
    <name type="scientific">Suillus luteus UH-Slu-Lm8-n1</name>
    <dbReference type="NCBI Taxonomy" id="930992"/>
    <lineage>
        <taxon>Eukaryota</taxon>
        <taxon>Fungi</taxon>
        <taxon>Dikarya</taxon>
        <taxon>Basidiomycota</taxon>
        <taxon>Agaricomycotina</taxon>
        <taxon>Agaricomycetes</taxon>
        <taxon>Agaricomycetidae</taxon>
        <taxon>Boletales</taxon>
        <taxon>Suillineae</taxon>
        <taxon>Suillaceae</taxon>
        <taxon>Suillus</taxon>
    </lineage>
</organism>
<evidence type="ECO:0000256" key="1">
    <source>
        <dbReference type="ARBA" id="ARBA00001947"/>
    </source>
</evidence>
<keyword evidence="5 7" id="KW-0378">Hydrolase</keyword>
<evidence type="ECO:0000313" key="10">
    <source>
        <dbReference type="Proteomes" id="UP000054485"/>
    </source>
</evidence>
<sequence length="493" mass="53062">MVFSPTAGVASALLLVTPYTPNIATVETTPGCLTDNFYGTYGGQSVFHLPPTCLDTNSIKGLSIQLVSLLPYVANSERQLIWLQESAIDSSLVTPEYEAEVQGFFRWLGEDGYSMGGGQQLSGHQYLLSSANEPGVELHLVDLKPAGGSYGLIAVEPSLAPSIEALLPRYWKPYILPNQPTSYLPVPKPAIEHVKGLLETVRFDPVVSSLVNSISLNQMRDDIRWLTGEDGKSGIISRHSFAEGSRVAANWLKERFEETGATCELKPFMSGFAPNVACKYSASVDTTSTVLISGHYDSRGSFGSQRAPGGNDDGSGTVALLGIARAVAHSGLTFRSNVELVAFAGEEQGLYGSKAYAREMREKDANITVMIQADMLGYHAPGEPPQLGLPMYIGTPEVAQLVSNMSAIYSPELTVGYTAACCSDHQSFHEQGYASTQVFERAGPIADPMYHNSGDLSERPGYDLSQIRSIAKVQFATLLHAAGFDLPGDEDLN</sequence>
<dbReference type="Gene3D" id="3.40.630.10">
    <property type="entry name" value="Zn peptidases"/>
    <property type="match status" value="1"/>
</dbReference>
<evidence type="ECO:0000256" key="2">
    <source>
        <dbReference type="ARBA" id="ARBA00005634"/>
    </source>
</evidence>
<evidence type="ECO:0000256" key="6">
    <source>
        <dbReference type="ARBA" id="ARBA00022833"/>
    </source>
</evidence>
<comment type="similarity">
    <text evidence="2">Belongs to the peptidase M28 family. M28B subfamily.</text>
</comment>
<keyword evidence="4 7" id="KW-0479">Metal-binding</keyword>
<keyword evidence="6 7" id="KW-0862">Zinc</keyword>
<keyword evidence="3 7" id="KW-0645">Protease</keyword>
<dbReference type="Pfam" id="PF04389">
    <property type="entry name" value="Peptidase_M28"/>
    <property type="match status" value="1"/>
</dbReference>
<dbReference type="InterPro" id="IPR007484">
    <property type="entry name" value="Peptidase_M28"/>
</dbReference>
<feature type="domain" description="Peptidase M28" evidence="8">
    <location>
        <begin position="275"/>
        <end position="459"/>
    </location>
</feature>
<evidence type="ECO:0000256" key="3">
    <source>
        <dbReference type="ARBA" id="ARBA00022670"/>
    </source>
</evidence>
<dbReference type="SUPFAM" id="SSF53187">
    <property type="entry name" value="Zn-dependent exopeptidases"/>
    <property type="match status" value="1"/>
</dbReference>
<dbReference type="EMBL" id="KN835363">
    <property type="protein sequence ID" value="KIK39011.1"/>
    <property type="molecule type" value="Genomic_DNA"/>
</dbReference>
<reference evidence="10" key="2">
    <citation type="submission" date="2015-01" db="EMBL/GenBank/DDBJ databases">
        <title>Evolutionary Origins and Diversification of the Mycorrhizal Mutualists.</title>
        <authorList>
            <consortium name="DOE Joint Genome Institute"/>
            <consortium name="Mycorrhizal Genomics Consortium"/>
            <person name="Kohler A."/>
            <person name="Kuo A."/>
            <person name="Nagy L.G."/>
            <person name="Floudas D."/>
            <person name="Copeland A."/>
            <person name="Barry K.W."/>
            <person name="Cichocki N."/>
            <person name="Veneault-Fourrey C."/>
            <person name="LaButti K."/>
            <person name="Lindquist E.A."/>
            <person name="Lipzen A."/>
            <person name="Lundell T."/>
            <person name="Morin E."/>
            <person name="Murat C."/>
            <person name="Riley R."/>
            <person name="Ohm R."/>
            <person name="Sun H."/>
            <person name="Tunlid A."/>
            <person name="Henrissat B."/>
            <person name="Grigoriev I.V."/>
            <person name="Hibbett D.S."/>
            <person name="Martin F."/>
        </authorList>
    </citation>
    <scope>NUCLEOTIDE SEQUENCE [LARGE SCALE GENOMIC DNA]</scope>
    <source>
        <strain evidence="10">UH-Slu-Lm8-n1</strain>
    </source>
</reference>
<evidence type="ECO:0000256" key="5">
    <source>
        <dbReference type="ARBA" id="ARBA00022801"/>
    </source>
</evidence>
<dbReference type="PANTHER" id="PTHR12147:SF26">
    <property type="entry name" value="PEPTIDASE M28 DOMAIN-CONTAINING PROTEIN"/>
    <property type="match status" value="1"/>
</dbReference>